<dbReference type="Proteomes" id="UP000183832">
    <property type="component" value="Unassembled WGS sequence"/>
</dbReference>
<gene>
    <name evidence="2" type="ORF">CLUMA_CG010394</name>
</gene>
<evidence type="ECO:0000313" key="3">
    <source>
        <dbReference type="Proteomes" id="UP000183832"/>
    </source>
</evidence>
<dbReference type="EMBL" id="CVRI01000045">
    <property type="protein sequence ID" value="CRK96905.1"/>
    <property type="molecule type" value="Genomic_DNA"/>
</dbReference>
<protein>
    <submittedName>
        <fullName evidence="2">CLUMA_CG010394, isoform A</fullName>
    </submittedName>
</protein>
<feature type="transmembrane region" description="Helical" evidence="1">
    <location>
        <begin position="7"/>
        <end position="24"/>
    </location>
</feature>
<sequence>MSNTRKINFVITCFIVIISISRFYRICLSQENVLSHQSIKNVKNQSTLNDILIACFTLLSALLQSYDFSLIVNSEHFSSAIYENDGIKYKLLWSNKNKENRIKDQQHLTFLHVLGCCCCLCNIEIRKLLNVQCKLTSENDLFDLRKVL</sequence>
<name>A0A1J1IEP1_9DIPT</name>
<accession>A0A1J1IEP1</accession>
<keyword evidence="3" id="KW-1185">Reference proteome</keyword>
<dbReference type="AlphaFoldDB" id="A0A1J1IEP1"/>
<evidence type="ECO:0000256" key="1">
    <source>
        <dbReference type="SAM" id="Phobius"/>
    </source>
</evidence>
<organism evidence="2 3">
    <name type="scientific">Clunio marinus</name>
    <dbReference type="NCBI Taxonomy" id="568069"/>
    <lineage>
        <taxon>Eukaryota</taxon>
        <taxon>Metazoa</taxon>
        <taxon>Ecdysozoa</taxon>
        <taxon>Arthropoda</taxon>
        <taxon>Hexapoda</taxon>
        <taxon>Insecta</taxon>
        <taxon>Pterygota</taxon>
        <taxon>Neoptera</taxon>
        <taxon>Endopterygota</taxon>
        <taxon>Diptera</taxon>
        <taxon>Nematocera</taxon>
        <taxon>Chironomoidea</taxon>
        <taxon>Chironomidae</taxon>
        <taxon>Clunio</taxon>
    </lineage>
</organism>
<keyword evidence="1" id="KW-0472">Membrane</keyword>
<reference evidence="2 3" key="1">
    <citation type="submission" date="2015-04" db="EMBL/GenBank/DDBJ databases">
        <authorList>
            <person name="Syromyatnikov M.Y."/>
            <person name="Popov V.N."/>
        </authorList>
    </citation>
    <scope>NUCLEOTIDE SEQUENCE [LARGE SCALE GENOMIC DNA]</scope>
</reference>
<keyword evidence="1" id="KW-0812">Transmembrane</keyword>
<keyword evidence="1" id="KW-1133">Transmembrane helix</keyword>
<proteinExistence type="predicted"/>
<evidence type="ECO:0000313" key="2">
    <source>
        <dbReference type="EMBL" id="CRK96905.1"/>
    </source>
</evidence>